<feature type="domain" description="HTH lacI-type" evidence="4">
    <location>
        <begin position="1"/>
        <end position="47"/>
    </location>
</feature>
<keyword evidence="2" id="KW-0238">DNA-binding</keyword>
<dbReference type="CDD" id="cd01392">
    <property type="entry name" value="HTH_LacI"/>
    <property type="match status" value="1"/>
</dbReference>
<comment type="caution">
    <text evidence="5">The sequence shown here is derived from an EMBL/GenBank/DDBJ whole genome shotgun (WGS) entry which is preliminary data.</text>
</comment>
<name>A0ABQ4BGZ6_9ACTN</name>
<dbReference type="InterPro" id="IPR010982">
    <property type="entry name" value="Lambda_DNA-bd_dom_sf"/>
</dbReference>
<accession>A0ABQ4BGZ6</accession>
<evidence type="ECO:0000313" key="5">
    <source>
        <dbReference type="EMBL" id="GIE69953.1"/>
    </source>
</evidence>
<dbReference type="InterPro" id="IPR000843">
    <property type="entry name" value="HTH_LacI"/>
</dbReference>
<evidence type="ECO:0000313" key="6">
    <source>
        <dbReference type="Proteomes" id="UP000624709"/>
    </source>
</evidence>
<reference evidence="5 6" key="1">
    <citation type="submission" date="2021-01" db="EMBL/GenBank/DDBJ databases">
        <title>Whole genome shotgun sequence of Actinoplanes palleronii NBRC 14916.</title>
        <authorList>
            <person name="Komaki H."/>
            <person name="Tamura T."/>
        </authorList>
    </citation>
    <scope>NUCLEOTIDE SEQUENCE [LARGE SCALE GENOMIC DNA]</scope>
    <source>
        <strain evidence="5 6">NBRC 14916</strain>
    </source>
</reference>
<dbReference type="Pfam" id="PF00356">
    <property type="entry name" value="LacI"/>
    <property type="match status" value="1"/>
</dbReference>
<evidence type="ECO:0000256" key="3">
    <source>
        <dbReference type="ARBA" id="ARBA00023163"/>
    </source>
</evidence>
<dbReference type="InterPro" id="IPR046335">
    <property type="entry name" value="LacI/GalR-like_sensor"/>
</dbReference>
<sequence length="303" mass="32079">MAGVSHATVSRVLNGGRDVSVTARRAVDRALKRTGYTPNHHARQLAGARPDSVGFLNCVDVSQLFADTNINRLWLGCTQALADQGIMLVLPVGAGAARAVDAVLMFSAREADLGDSPLPLVACGTPVGHEGEIAYVTSDDRGGARQMVAYLRESGRRRIATVTGPLDLPSGMLRLAGYRDVVGVVDPGLVVAGDYSYQSGVVAAERLLRQAPDLDAVFVASDLMAVGVIDALTRAGRRVPEDVAVGGFDDAPVARRTWPPLTTVRQAWERIPGELVRQLWRQVDGDGPSGVVLPVELTVRASA</sequence>
<dbReference type="EMBL" id="BOMS01000094">
    <property type="protein sequence ID" value="GIE69953.1"/>
    <property type="molecule type" value="Genomic_DNA"/>
</dbReference>
<dbReference type="Gene3D" id="1.10.260.40">
    <property type="entry name" value="lambda repressor-like DNA-binding domains"/>
    <property type="match status" value="1"/>
</dbReference>
<dbReference type="SUPFAM" id="SSF53822">
    <property type="entry name" value="Periplasmic binding protein-like I"/>
    <property type="match status" value="1"/>
</dbReference>
<proteinExistence type="predicted"/>
<dbReference type="PANTHER" id="PTHR30146">
    <property type="entry name" value="LACI-RELATED TRANSCRIPTIONAL REPRESSOR"/>
    <property type="match status" value="1"/>
</dbReference>
<evidence type="ECO:0000256" key="2">
    <source>
        <dbReference type="ARBA" id="ARBA00023125"/>
    </source>
</evidence>
<organism evidence="5 6">
    <name type="scientific">Actinoplanes palleronii</name>
    <dbReference type="NCBI Taxonomy" id="113570"/>
    <lineage>
        <taxon>Bacteria</taxon>
        <taxon>Bacillati</taxon>
        <taxon>Actinomycetota</taxon>
        <taxon>Actinomycetes</taxon>
        <taxon>Micromonosporales</taxon>
        <taxon>Micromonosporaceae</taxon>
        <taxon>Actinoplanes</taxon>
    </lineage>
</organism>
<dbReference type="PANTHER" id="PTHR30146:SF109">
    <property type="entry name" value="HTH-TYPE TRANSCRIPTIONAL REGULATOR GALS"/>
    <property type="match status" value="1"/>
</dbReference>
<dbReference type="CDD" id="cd06267">
    <property type="entry name" value="PBP1_LacI_sugar_binding-like"/>
    <property type="match status" value="1"/>
</dbReference>
<dbReference type="PROSITE" id="PS50932">
    <property type="entry name" value="HTH_LACI_2"/>
    <property type="match status" value="1"/>
</dbReference>
<dbReference type="InterPro" id="IPR028082">
    <property type="entry name" value="Peripla_BP_I"/>
</dbReference>
<dbReference type="SUPFAM" id="SSF47413">
    <property type="entry name" value="lambda repressor-like DNA-binding domains"/>
    <property type="match status" value="1"/>
</dbReference>
<gene>
    <name evidence="5" type="ORF">Apa02nite_060610</name>
</gene>
<evidence type="ECO:0000256" key="1">
    <source>
        <dbReference type="ARBA" id="ARBA00023015"/>
    </source>
</evidence>
<keyword evidence="6" id="KW-1185">Reference proteome</keyword>
<dbReference type="Proteomes" id="UP000624709">
    <property type="component" value="Unassembled WGS sequence"/>
</dbReference>
<dbReference type="SMART" id="SM00354">
    <property type="entry name" value="HTH_LACI"/>
    <property type="match status" value="1"/>
</dbReference>
<evidence type="ECO:0000259" key="4">
    <source>
        <dbReference type="PROSITE" id="PS50932"/>
    </source>
</evidence>
<keyword evidence="1" id="KW-0805">Transcription regulation</keyword>
<protein>
    <submittedName>
        <fullName evidence="5">LacI family transcriptional regulator</fullName>
    </submittedName>
</protein>
<dbReference type="Gene3D" id="3.40.50.2300">
    <property type="match status" value="2"/>
</dbReference>
<keyword evidence="3" id="KW-0804">Transcription</keyword>
<dbReference type="Pfam" id="PF13377">
    <property type="entry name" value="Peripla_BP_3"/>
    <property type="match status" value="1"/>
</dbReference>